<keyword evidence="1" id="KW-0808">Transferase</keyword>
<dbReference type="PROSITE" id="PS50994">
    <property type="entry name" value="INTEGRASE"/>
    <property type="match status" value="1"/>
</dbReference>
<dbReference type="Gene3D" id="2.40.70.10">
    <property type="entry name" value="Acid Proteases"/>
    <property type="match status" value="1"/>
</dbReference>
<dbReference type="Pfam" id="PF00665">
    <property type="entry name" value="rve"/>
    <property type="match status" value="1"/>
</dbReference>
<feature type="region of interest" description="Disordered" evidence="7">
    <location>
        <begin position="1194"/>
        <end position="1223"/>
    </location>
</feature>
<keyword evidence="6" id="KW-0511">Multifunctional enzyme</keyword>
<evidence type="ECO:0000256" key="7">
    <source>
        <dbReference type="SAM" id="MobiDB-lite"/>
    </source>
</evidence>
<evidence type="ECO:0000313" key="10">
    <source>
        <dbReference type="EMBL" id="GEU36312.1"/>
    </source>
</evidence>
<dbReference type="SUPFAM" id="SSF53098">
    <property type="entry name" value="Ribonuclease H-like"/>
    <property type="match status" value="2"/>
</dbReference>
<feature type="compositionally biased region" description="Polar residues" evidence="7">
    <location>
        <begin position="1194"/>
        <end position="1212"/>
    </location>
</feature>
<dbReference type="CDD" id="cd00303">
    <property type="entry name" value="retropepsin_like"/>
    <property type="match status" value="1"/>
</dbReference>
<dbReference type="InterPro" id="IPR043128">
    <property type="entry name" value="Rev_trsase/Diguanyl_cyclase"/>
</dbReference>
<dbReference type="GO" id="GO:0003676">
    <property type="term" value="F:nucleic acid binding"/>
    <property type="evidence" value="ECO:0007669"/>
    <property type="project" value="InterPro"/>
</dbReference>
<sequence length="2104" mass="238153">MFNSTLTGNARKKCIQDPIEIHNIKQRDGESTEDFIKRYKLEIKDVKGAPECMRISGFVHGITNPELIKCLHDKIPKTVDEMMRVTTSFLRGAKGTTKGGKKGEISGKGKALAILMVQSLERMARQRITQSFSPNLEISFPPLGEDEGTEGPMIIEAKIRGHCIHRMIQLVPATTPLIGFSSEIIWLIGQIQLLVKIGDEEHSTLAWMNFVVVRLPSSHNGIITRPGVKKLQAVPSTAHRMLKLSVKGGFITLMSSKMISLECAMLFGLEGNLLITKQIVEERIKRNLDIFSWNPADMTGVPRYIAKHRLNVREGCSPVRHKKRGQATDKNQAIQKEVRKLVDVGIMKDVHYHDWLSNPVRVKKHDDSWRMCVGFKDLNKACPKDGYPLTKIDWKMESLNARATYQRLVDKAFPKKIGRNLEVYVDDLVIKSRTEDEIVRDIEETFKTLRKINMKLNPKKCTFGVEEGTFLGYKVNTRGLKVCSDKVNVVLSLPSPKCLKDVQNLNGKLASLNRFLSKSVDKSLPFFRTFKKCTKKSNFHWTTKSEEAFKQMKQLIAELPMLVAPMEKEELIVYLVAAKETVSADLMTEREAKQMPIYFVNRALRGSKINYTSMKKLVLALVHAREYAIHYRPRVVERREKDSPDTLMDMEEELPKTWFLFTDGSSYTDGFGAGLILTNPEGMEFTYALRFRFGAINNKAKYEALIAGLRIAEQMGVKNLQANVDSRLVANQVNETYVAKEADMIRYLEKLRILTSGFKLFSIRQVPRSENKKANALSKIASTSFAHLSPLQVNYVLREIHEGSCSMLVGTRSVMAKALRIVYYWPTMHKDAREKLSRIMKNSSGTIHSKIGARNYASVSTLLLLNIRKPMPSRKRKSKFKRRNKSKAPTEGYEEQLLFHQLLLITLSSSMVSLLFFRTSSSLDIEAWDRFKDLLQACPHHGFLELHHLDTFYNDLNSKDQDSLNSIDGGNFLDKVPRECLAIIESKSKFCYSPNKPVVAKVSTNASTSSVSLDVAKLENMVKALLLDKKSQNQSPAPMKAVEESCVTCGGAHSYRNCPATDGNNYPYQAPAYQAPAPQTQGVSKEDFSSYVKANDAVMRNMQTQGQNMQNQLTNLTDLITKFVNSNSASTLSSGTLPSNTIANTKSDLKAITTRSGVSYDGPQIPPPPSSLPKAVQSKSLVLNSKTVTSPISKPAISSVSASKPNQKTSIPYPSRRNDERNHEKANNQIEKFHQIFKDMSFEISFADALILMPKFASTLKALIGNKEKLSEMDRTPLNEHCFAVLLKKLPEKLGDPGKFLILCDFPGIAECLALAVLGASINLMPFSMWKRLSLPDLTPRCMTLELADRSISRPVGVAEDVYVKVGSFYFPADFVVVDFNADPRVPLVLGRSFLKTERALIDVFEEYSQEVLGFSDAISSGNPTPFYDSIVSTTSPTLTPFENSDFLLEKVDAFLSIEDEPTSSEFHQSYLDPEGDILLLEAFLNGDPSLPLPNQRNYRHEVRKELKICEAYSKISSVDEPPVVELKFLSPHLEYVFLEGDDKLPVIIAKDLIQHQRRLNSKIHDVIKQEVIKLLEAGLIYPISDSHWVSLDQEKTTFTCPYGTFSYRRIPFGLCNALGTFQRRMMEIFYDMIMKTMKVFMDDFSGFRNSFQSCLSHLEMMLKRCEDTNLCLNWEMSHFMVKEGIVLSHKISKQGIEVDKAKVDVITKLPHPTTVKGIRSFLGHGGFYRRFIKDFSKIAKPMTRLLEKDTPFIFSQDDFAIGAVLGQHQDKHSRPIHYASKTMTEAESNYTMTEKEMLAVVTPWFADFANYYVRNFIVKGMSSQQKSKFFNDVKHYFWDDPHLFKICVDQVIRRCVSGQVAVEILKACHSGPRGGHYGLNYTARKDEMPQNSIQVCEIFDVWGIDFMGPFSLSRGNKYTLVAVDYLSKWVEAKALPTNDSRVVCKFLKNLFARFGAPRAIISDRGTHFCNDQFTKVMQKYGVTHHLATPYHPQTSGQMEVSNRGLKGILERAVEKAKRLHDSKIKNRNIVLFFNSRLKIFSGKLKSRWSGPFTISQVYPYGTVELSQPDGPNFKVNGHRVKHYFEENIPKLVVPDLQTFAEDH</sequence>
<feature type="domain" description="Integrase catalytic" evidence="9">
    <location>
        <begin position="1886"/>
        <end position="2060"/>
    </location>
</feature>
<dbReference type="GO" id="GO:0003964">
    <property type="term" value="F:RNA-directed DNA polymerase activity"/>
    <property type="evidence" value="ECO:0007669"/>
    <property type="project" value="UniProtKB-KW"/>
</dbReference>
<dbReference type="PANTHER" id="PTHR37984">
    <property type="entry name" value="PROTEIN CBG26694"/>
    <property type="match status" value="1"/>
</dbReference>
<dbReference type="Pfam" id="PF17919">
    <property type="entry name" value="RT_RNaseH_2"/>
    <property type="match status" value="2"/>
</dbReference>
<dbReference type="Gene3D" id="3.10.10.10">
    <property type="entry name" value="HIV Type 1 Reverse Transcriptase, subunit A, domain 1"/>
    <property type="match status" value="2"/>
</dbReference>
<proteinExistence type="predicted"/>
<dbReference type="EMBL" id="BKCJ010000795">
    <property type="protein sequence ID" value="GEU36312.1"/>
    <property type="molecule type" value="Genomic_DNA"/>
</dbReference>
<dbReference type="InterPro" id="IPR001584">
    <property type="entry name" value="Integrase_cat-core"/>
</dbReference>
<dbReference type="Pfam" id="PF13456">
    <property type="entry name" value="RVT_3"/>
    <property type="match status" value="1"/>
</dbReference>
<feature type="domain" description="RNase H type-1" evidence="8">
    <location>
        <begin position="654"/>
        <end position="783"/>
    </location>
</feature>
<keyword evidence="2" id="KW-0548">Nucleotidyltransferase</keyword>
<reference evidence="10" key="1">
    <citation type="journal article" date="2019" name="Sci. Rep.">
        <title>Draft genome of Tanacetum cinerariifolium, the natural source of mosquito coil.</title>
        <authorList>
            <person name="Yamashiro T."/>
            <person name="Shiraishi A."/>
            <person name="Satake H."/>
            <person name="Nakayama K."/>
        </authorList>
    </citation>
    <scope>NUCLEOTIDE SEQUENCE</scope>
</reference>
<dbReference type="PROSITE" id="PS50879">
    <property type="entry name" value="RNASE_H_1"/>
    <property type="match status" value="1"/>
</dbReference>
<evidence type="ECO:0000256" key="2">
    <source>
        <dbReference type="ARBA" id="ARBA00022695"/>
    </source>
</evidence>
<evidence type="ECO:0000256" key="4">
    <source>
        <dbReference type="ARBA" id="ARBA00022759"/>
    </source>
</evidence>
<dbReference type="PANTHER" id="PTHR37984:SF5">
    <property type="entry name" value="PROTEIN NYNRIN-LIKE"/>
    <property type="match status" value="1"/>
</dbReference>
<dbReference type="InterPro" id="IPR043502">
    <property type="entry name" value="DNA/RNA_pol_sf"/>
</dbReference>
<dbReference type="InterPro" id="IPR000477">
    <property type="entry name" value="RT_dom"/>
</dbReference>
<dbReference type="Gene3D" id="3.30.420.10">
    <property type="entry name" value="Ribonuclease H-like superfamily/Ribonuclease H"/>
    <property type="match status" value="2"/>
</dbReference>
<evidence type="ECO:0000259" key="9">
    <source>
        <dbReference type="PROSITE" id="PS50994"/>
    </source>
</evidence>
<keyword evidence="4" id="KW-0255">Endonuclease</keyword>
<evidence type="ECO:0000256" key="1">
    <source>
        <dbReference type="ARBA" id="ARBA00022679"/>
    </source>
</evidence>
<dbReference type="CDD" id="cd01647">
    <property type="entry name" value="RT_LTR"/>
    <property type="match status" value="2"/>
</dbReference>
<keyword evidence="4" id="KW-0378">Hydrolase</keyword>
<keyword evidence="5" id="KW-0233">DNA recombination</keyword>
<dbReference type="Pfam" id="PF00078">
    <property type="entry name" value="RVT_1"/>
    <property type="match status" value="2"/>
</dbReference>
<evidence type="ECO:0000256" key="5">
    <source>
        <dbReference type="ARBA" id="ARBA00023172"/>
    </source>
</evidence>
<dbReference type="InterPro" id="IPR002156">
    <property type="entry name" value="RNaseH_domain"/>
</dbReference>
<dbReference type="CDD" id="cd09279">
    <property type="entry name" value="RNase_HI_like"/>
    <property type="match status" value="1"/>
</dbReference>
<comment type="caution">
    <text evidence="10">The sequence shown here is derived from an EMBL/GenBank/DDBJ whole genome shotgun (WGS) entry which is preliminary data.</text>
</comment>
<accession>A0A6L2JI05</accession>
<dbReference type="GO" id="GO:0006310">
    <property type="term" value="P:DNA recombination"/>
    <property type="evidence" value="ECO:0007669"/>
    <property type="project" value="UniProtKB-KW"/>
</dbReference>
<dbReference type="SUPFAM" id="SSF56672">
    <property type="entry name" value="DNA/RNA polymerases"/>
    <property type="match status" value="2"/>
</dbReference>
<gene>
    <name evidence="10" type="ORF">Tci_008290</name>
</gene>
<dbReference type="Gene3D" id="3.30.70.270">
    <property type="match status" value="5"/>
</dbReference>
<dbReference type="InterPro" id="IPR041577">
    <property type="entry name" value="RT_RNaseH_2"/>
</dbReference>
<keyword evidence="3" id="KW-0540">Nuclease</keyword>
<protein>
    <submittedName>
        <fullName evidence="10">Reverse transcriptase domain-containing protein</fullName>
    </submittedName>
</protein>
<dbReference type="InterPro" id="IPR012337">
    <property type="entry name" value="RNaseH-like_sf"/>
</dbReference>
<dbReference type="InterPro" id="IPR036397">
    <property type="entry name" value="RNaseH_sf"/>
</dbReference>
<dbReference type="GO" id="GO:0015074">
    <property type="term" value="P:DNA integration"/>
    <property type="evidence" value="ECO:0007669"/>
    <property type="project" value="InterPro"/>
</dbReference>
<dbReference type="GO" id="GO:0004523">
    <property type="term" value="F:RNA-DNA hybrid ribonuclease activity"/>
    <property type="evidence" value="ECO:0007669"/>
    <property type="project" value="InterPro"/>
</dbReference>
<dbReference type="InterPro" id="IPR021109">
    <property type="entry name" value="Peptidase_aspartic_dom_sf"/>
</dbReference>
<name>A0A6L2JI05_TANCI</name>
<organism evidence="10">
    <name type="scientific">Tanacetum cinerariifolium</name>
    <name type="common">Dalmatian daisy</name>
    <name type="synonym">Chrysanthemum cinerariifolium</name>
    <dbReference type="NCBI Taxonomy" id="118510"/>
    <lineage>
        <taxon>Eukaryota</taxon>
        <taxon>Viridiplantae</taxon>
        <taxon>Streptophyta</taxon>
        <taxon>Embryophyta</taxon>
        <taxon>Tracheophyta</taxon>
        <taxon>Spermatophyta</taxon>
        <taxon>Magnoliopsida</taxon>
        <taxon>eudicotyledons</taxon>
        <taxon>Gunneridae</taxon>
        <taxon>Pentapetalae</taxon>
        <taxon>asterids</taxon>
        <taxon>campanulids</taxon>
        <taxon>Asterales</taxon>
        <taxon>Asteraceae</taxon>
        <taxon>Asteroideae</taxon>
        <taxon>Anthemideae</taxon>
        <taxon>Anthemidinae</taxon>
        <taxon>Tanacetum</taxon>
    </lineage>
</organism>
<evidence type="ECO:0000256" key="6">
    <source>
        <dbReference type="ARBA" id="ARBA00023268"/>
    </source>
</evidence>
<evidence type="ECO:0000259" key="8">
    <source>
        <dbReference type="PROSITE" id="PS50879"/>
    </source>
</evidence>
<keyword evidence="10" id="KW-0695">RNA-directed DNA polymerase</keyword>
<dbReference type="InterPro" id="IPR050951">
    <property type="entry name" value="Retrovirus_Pol_polyprotein"/>
</dbReference>
<evidence type="ECO:0000256" key="3">
    <source>
        <dbReference type="ARBA" id="ARBA00022722"/>
    </source>
</evidence>